<dbReference type="OrthoDB" id="6627362at2759"/>
<reference evidence="2" key="1">
    <citation type="submission" date="2022-01" db="EMBL/GenBank/DDBJ databases">
        <authorList>
            <person name="King R."/>
        </authorList>
    </citation>
    <scope>NUCLEOTIDE SEQUENCE</scope>
</reference>
<sequence>MMSEESESVHEEIDDDSFDPEEWIEWFDYYKDHNGDWIHDYSFLEGVTSQFIKDKKESESNTSEETEEDKEGDEEEEEEEEEIDSDEEPRIMDLFESKLQEFTQFAKTYLLSQRNTLLDCNRPYRASNPKFWFYKEFRDYLENQGFMENMVDVIVKMFAKHPELPDCPLSFIRDNYGISQKEEERLIAEWTAVTEEMLMLQDEAKALEKRITWRLKQPREEEDITESDMDKSKSQIRRMSEPKKKKLYDEMLAREEASSSKPSSSFHWVCSDPSSVPSSHSSLRLVGSEISLLPFEEEQEQEGNGTPHYEYDDFKRTEGSSSSLDVGSIELN</sequence>
<feature type="compositionally biased region" description="Basic and acidic residues" evidence="1">
    <location>
        <begin position="309"/>
        <end position="318"/>
    </location>
</feature>
<name>A0A9P0HCC3_NEZVI</name>
<proteinExistence type="predicted"/>
<evidence type="ECO:0000313" key="2">
    <source>
        <dbReference type="EMBL" id="CAH1399212.1"/>
    </source>
</evidence>
<feature type="region of interest" description="Disordered" evidence="1">
    <location>
        <begin position="261"/>
        <end position="332"/>
    </location>
</feature>
<feature type="compositionally biased region" description="Polar residues" evidence="1">
    <location>
        <begin position="319"/>
        <end position="332"/>
    </location>
</feature>
<protein>
    <submittedName>
        <fullName evidence="2">Uncharacterized protein</fullName>
    </submittedName>
</protein>
<accession>A0A9P0HCC3</accession>
<feature type="region of interest" description="Disordered" evidence="1">
    <location>
        <begin position="218"/>
        <end position="245"/>
    </location>
</feature>
<feature type="region of interest" description="Disordered" evidence="1">
    <location>
        <begin position="53"/>
        <end position="89"/>
    </location>
</feature>
<evidence type="ECO:0000313" key="3">
    <source>
        <dbReference type="Proteomes" id="UP001152798"/>
    </source>
</evidence>
<dbReference type="Proteomes" id="UP001152798">
    <property type="component" value="Chromosome 4"/>
</dbReference>
<feature type="compositionally biased region" description="Acidic residues" evidence="1">
    <location>
        <begin position="62"/>
        <end position="87"/>
    </location>
</feature>
<dbReference type="EMBL" id="OV725080">
    <property type="protein sequence ID" value="CAH1399212.1"/>
    <property type="molecule type" value="Genomic_DNA"/>
</dbReference>
<evidence type="ECO:0000256" key="1">
    <source>
        <dbReference type="SAM" id="MobiDB-lite"/>
    </source>
</evidence>
<keyword evidence="3" id="KW-1185">Reference proteome</keyword>
<feature type="compositionally biased region" description="Basic and acidic residues" evidence="1">
    <location>
        <begin position="228"/>
        <end position="245"/>
    </location>
</feature>
<gene>
    <name evidence="2" type="ORF">NEZAVI_LOCUS8704</name>
</gene>
<feature type="compositionally biased region" description="Low complexity" evidence="1">
    <location>
        <begin position="261"/>
        <end position="282"/>
    </location>
</feature>
<organism evidence="2 3">
    <name type="scientific">Nezara viridula</name>
    <name type="common">Southern green stink bug</name>
    <name type="synonym">Cimex viridulus</name>
    <dbReference type="NCBI Taxonomy" id="85310"/>
    <lineage>
        <taxon>Eukaryota</taxon>
        <taxon>Metazoa</taxon>
        <taxon>Ecdysozoa</taxon>
        <taxon>Arthropoda</taxon>
        <taxon>Hexapoda</taxon>
        <taxon>Insecta</taxon>
        <taxon>Pterygota</taxon>
        <taxon>Neoptera</taxon>
        <taxon>Paraneoptera</taxon>
        <taxon>Hemiptera</taxon>
        <taxon>Heteroptera</taxon>
        <taxon>Panheteroptera</taxon>
        <taxon>Pentatomomorpha</taxon>
        <taxon>Pentatomoidea</taxon>
        <taxon>Pentatomidae</taxon>
        <taxon>Pentatominae</taxon>
        <taxon>Nezara</taxon>
    </lineage>
</organism>
<dbReference type="AlphaFoldDB" id="A0A9P0HCC3"/>